<evidence type="ECO:0000313" key="2">
    <source>
        <dbReference type="Proteomes" id="UP000642673"/>
    </source>
</evidence>
<proteinExistence type="predicted"/>
<sequence length="83" mass="8837">MAEETGLRVLAVRYAHEAPYPSGRTSCYRVEVTPGAPRLGRDPEPECDCPRMVGLIWVPLACSPATAGGTEVMVPTLLMPAPA</sequence>
<evidence type="ECO:0000313" key="1">
    <source>
        <dbReference type="EMBL" id="GHB76749.1"/>
    </source>
</evidence>
<protein>
    <submittedName>
        <fullName evidence="1">Uncharacterized protein</fullName>
    </submittedName>
</protein>
<accession>A0ABQ3F367</accession>
<gene>
    <name evidence="1" type="ORF">GCM10010347_53920</name>
</gene>
<comment type="caution">
    <text evidence="1">The sequence shown here is derived from an EMBL/GenBank/DDBJ whole genome shotgun (WGS) entry which is preliminary data.</text>
</comment>
<reference evidence="2" key="1">
    <citation type="journal article" date="2019" name="Int. J. Syst. Evol. Microbiol.">
        <title>The Global Catalogue of Microorganisms (GCM) 10K type strain sequencing project: providing services to taxonomists for standard genome sequencing and annotation.</title>
        <authorList>
            <consortium name="The Broad Institute Genomics Platform"/>
            <consortium name="The Broad Institute Genome Sequencing Center for Infectious Disease"/>
            <person name="Wu L."/>
            <person name="Ma J."/>
        </authorList>
    </citation>
    <scope>NUCLEOTIDE SEQUENCE [LARGE SCALE GENOMIC DNA]</scope>
    <source>
        <strain evidence="2">JCM 4738</strain>
    </source>
</reference>
<name>A0ABQ3F367_9ACTN</name>
<dbReference type="Proteomes" id="UP000642673">
    <property type="component" value="Unassembled WGS sequence"/>
</dbReference>
<dbReference type="EMBL" id="BMVP01000014">
    <property type="protein sequence ID" value="GHB76749.1"/>
    <property type="molecule type" value="Genomic_DNA"/>
</dbReference>
<organism evidence="1 2">
    <name type="scientific">Streptomyces cirratus</name>
    <dbReference type="NCBI Taxonomy" id="68187"/>
    <lineage>
        <taxon>Bacteria</taxon>
        <taxon>Bacillati</taxon>
        <taxon>Actinomycetota</taxon>
        <taxon>Actinomycetes</taxon>
        <taxon>Kitasatosporales</taxon>
        <taxon>Streptomycetaceae</taxon>
        <taxon>Streptomyces</taxon>
    </lineage>
</organism>
<keyword evidence="2" id="KW-1185">Reference proteome</keyword>